<evidence type="ECO:0000256" key="2">
    <source>
        <dbReference type="ARBA" id="ARBA00022803"/>
    </source>
</evidence>
<dbReference type="KEGG" id="str:Sterm_1318"/>
<evidence type="ECO:0000256" key="4">
    <source>
        <dbReference type="SAM" id="Coils"/>
    </source>
</evidence>
<dbReference type="Pfam" id="PF13414">
    <property type="entry name" value="TPR_11"/>
    <property type="match status" value="1"/>
</dbReference>
<reference evidence="5 6" key="2">
    <citation type="journal article" date="2010" name="Stand. Genomic Sci.">
        <title>Complete genome sequence of Sebaldella termitidis type strain (NCTC 11300).</title>
        <authorList>
            <person name="Harmon-Smith M."/>
            <person name="Celia L."/>
            <person name="Chertkov O."/>
            <person name="Lapidus A."/>
            <person name="Copeland A."/>
            <person name="Glavina Del Rio T."/>
            <person name="Nolan M."/>
            <person name="Lucas S."/>
            <person name="Tice H."/>
            <person name="Cheng J.F."/>
            <person name="Han C."/>
            <person name="Detter J.C."/>
            <person name="Bruce D."/>
            <person name="Goodwin L."/>
            <person name="Pitluck S."/>
            <person name="Pati A."/>
            <person name="Liolios K."/>
            <person name="Ivanova N."/>
            <person name="Mavromatis K."/>
            <person name="Mikhailova N."/>
            <person name="Chen A."/>
            <person name="Palaniappan K."/>
            <person name="Land M."/>
            <person name="Hauser L."/>
            <person name="Chang Y.J."/>
            <person name="Jeffries C.D."/>
            <person name="Brettin T."/>
            <person name="Goker M."/>
            <person name="Beck B."/>
            <person name="Bristow J."/>
            <person name="Eisen J.A."/>
            <person name="Markowitz V."/>
            <person name="Hugenholtz P."/>
            <person name="Kyrpides N.C."/>
            <person name="Klenk H.P."/>
            <person name="Chen F."/>
        </authorList>
    </citation>
    <scope>NUCLEOTIDE SEQUENCE [LARGE SCALE GENOMIC DNA]</scope>
    <source>
        <strain evidence="6">ATCC 33386 / NCTC 11300</strain>
    </source>
</reference>
<protein>
    <submittedName>
        <fullName evidence="5">TPR repeat-containing protein</fullName>
    </submittedName>
</protein>
<dbReference type="AlphaFoldDB" id="D1AHF0"/>
<dbReference type="HOGENOM" id="CLU_560986_0_0_0"/>
<dbReference type="SMART" id="SM00028">
    <property type="entry name" value="TPR"/>
    <property type="match status" value="5"/>
</dbReference>
<accession>D1AHF0</accession>
<sequence length="534" mass="63763">MKIKETKEQILLKEMKENLSDIYNQLGITYSEMQEYDKAIKNLDKAIEINPDNSLAYNNLGFIYSEQKDFENAISKYKIAIEKGNTIAYNNLGTIYLSQERYKEAEDSYKKALISFKDNSMILYNLGIFYFEQEQYDEAIKFYEKSLEIQDDEATRFHLGLVFSLTNQYEKAKNNYEKVTKNPRFSFPYLNEIYLQMIKNIKELDSEILVRIILMMYFTDEILKRCHIKIDNIAHYTSINVFSKILEGKKNEEDEKIKEKFLRMGISHLCNDPTEGHLLYNYLELPIERLIEQYLCFLTCFSLDTDSLNQFRLYGKENGREATGVAIVLNSSFFSKDFNNLDYFCEKSSSKIKFEETNKIIKTEHRSLYRCIYFGFDNKNKERIYCKLAKRSEWSEFNEIHKSQEDYDNLEKLEKEIENSIKKIMEHNNMLVETKMTKVTNLIPEILMPLRYLIKDPAYEEERECRIIKILKFGNEEIIEDNELKRIYSEYKVNIEDHIAYINIHQRQELYTTFFQNKLKDRNKVKISKNPFNG</sequence>
<dbReference type="STRING" id="526218.Sterm_1318"/>
<dbReference type="PANTHER" id="PTHR44943">
    <property type="entry name" value="CELLULOSE SYNTHASE OPERON PROTEIN C"/>
    <property type="match status" value="1"/>
</dbReference>
<keyword evidence="4" id="KW-0175">Coiled coil</keyword>
<organism evidence="5 6">
    <name type="scientific">Sebaldella termitidis (strain ATCC 33386 / NCTC 11300)</name>
    <dbReference type="NCBI Taxonomy" id="526218"/>
    <lineage>
        <taxon>Bacteria</taxon>
        <taxon>Fusobacteriati</taxon>
        <taxon>Fusobacteriota</taxon>
        <taxon>Fusobacteriia</taxon>
        <taxon>Fusobacteriales</taxon>
        <taxon>Leptotrichiaceae</taxon>
        <taxon>Sebaldella</taxon>
    </lineage>
</organism>
<gene>
    <name evidence="5" type="ordered locus">Sterm_1318</name>
</gene>
<evidence type="ECO:0000256" key="1">
    <source>
        <dbReference type="ARBA" id="ARBA00022737"/>
    </source>
</evidence>
<dbReference type="eggNOG" id="COG3063">
    <property type="taxonomic scope" value="Bacteria"/>
</dbReference>
<evidence type="ECO:0000313" key="5">
    <source>
        <dbReference type="EMBL" id="ACZ08184.1"/>
    </source>
</evidence>
<dbReference type="PANTHER" id="PTHR44943:SF8">
    <property type="entry name" value="TPR REPEAT-CONTAINING PROTEIN MJ0263"/>
    <property type="match status" value="1"/>
</dbReference>
<dbReference type="Proteomes" id="UP000000845">
    <property type="component" value="Chromosome"/>
</dbReference>
<dbReference type="SMART" id="SM00671">
    <property type="entry name" value="SEL1"/>
    <property type="match status" value="3"/>
</dbReference>
<dbReference type="SUPFAM" id="SSF48452">
    <property type="entry name" value="TPR-like"/>
    <property type="match status" value="1"/>
</dbReference>
<keyword evidence="1" id="KW-0677">Repeat</keyword>
<keyword evidence="2 3" id="KW-0802">TPR repeat</keyword>
<dbReference type="Pfam" id="PF00515">
    <property type="entry name" value="TPR_1"/>
    <property type="match status" value="1"/>
</dbReference>
<dbReference type="PROSITE" id="PS50005">
    <property type="entry name" value="TPR"/>
    <property type="match status" value="3"/>
</dbReference>
<dbReference type="InterPro" id="IPR011990">
    <property type="entry name" value="TPR-like_helical_dom_sf"/>
</dbReference>
<dbReference type="RefSeq" id="WP_012860780.1">
    <property type="nucleotide sequence ID" value="NC_013517.1"/>
</dbReference>
<dbReference type="InterPro" id="IPR019734">
    <property type="entry name" value="TPR_rpt"/>
</dbReference>
<dbReference type="InterPro" id="IPR051685">
    <property type="entry name" value="Ycf3/AcsC/BcsC/TPR_MFPF"/>
</dbReference>
<name>D1AHF0_SEBTE</name>
<reference evidence="6" key="1">
    <citation type="submission" date="2009-09" db="EMBL/GenBank/DDBJ databases">
        <title>The complete chromosome of Sebaldella termitidis ATCC 33386.</title>
        <authorList>
            <consortium name="US DOE Joint Genome Institute (JGI-PGF)"/>
            <person name="Lucas S."/>
            <person name="Copeland A."/>
            <person name="Lapidus A."/>
            <person name="Glavina del Rio T."/>
            <person name="Dalin E."/>
            <person name="Tice H."/>
            <person name="Bruce D."/>
            <person name="Goodwin L."/>
            <person name="Pitluck S."/>
            <person name="Kyrpides N."/>
            <person name="Mavromatis K."/>
            <person name="Ivanova N."/>
            <person name="Mikhailova N."/>
            <person name="Sims D."/>
            <person name="Meincke L."/>
            <person name="Brettin T."/>
            <person name="Detter J.C."/>
            <person name="Han C."/>
            <person name="Larimer F."/>
            <person name="Land M."/>
            <person name="Hauser L."/>
            <person name="Markowitz V."/>
            <person name="Cheng J.F."/>
            <person name="Hugenholtz P."/>
            <person name="Woyke T."/>
            <person name="Wu D."/>
            <person name="Eisen J.A."/>
        </authorList>
    </citation>
    <scope>NUCLEOTIDE SEQUENCE [LARGE SCALE GENOMIC DNA]</scope>
    <source>
        <strain evidence="6">ATCC 33386 / NCTC 11300</strain>
    </source>
</reference>
<proteinExistence type="predicted"/>
<feature type="coiled-coil region" evidence="4">
    <location>
        <begin position="400"/>
        <end position="430"/>
    </location>
</feature>
<dbReference type="Gene3D" id="1.25.40.10">
    <property type="entry name" value="Tetratricopeptide repeat domain"/>
    <property type="match status" value="2"/>
</dbReference>
<keyword evidence="6" id="KW-1185">Reference proteome</keyword>
<feature type="repeat" description="TPR" evidence="3">
    <location>
        <begin position="120"/>
        <end position="153"/>
    </location>
</feature>
<feature type="repeat" description="TPR" evidence="3">
    <location>
        <begin position="20"/>
        <end position="53"/>
    </location>
</feature>
<dbReference type="Pfam" id="PF13424">
    <property type="entry name" value="TPR_12"/>
    <property type="match status" value="1"/>
</dbReference>
<evidence type="ECO:0000313" key="6">
    <source>
        <dbReference type="Proteomes" id="UP000000845"/>
    </source>
</evidence>
<dbReference type="PROSITE" id="PS50293">
    <property type="entry name" value="TPR_REGION"/>
    <property type="match status" value="3"/>
</dbReference>
<dbReference type="EMBL" id="CP001739">
    <property type="protein sequence ID" value="ACZ08184.1"/>
    <property type="molecule type" value="Genomic_DNA"/>
</dbReference>
<evidence type="ECO:0000256" key="3">
    <source>
        <dbReference type="PROSITE-ProRule" id="PRU00339"/>
    </source>
</evidence>
<feature type="repeat" description="TPR" evidence="3">
    <location>
        <begin position="86"/>
        <end position="119"/>
    </location>
</feature>
<dbReference type="InterPro" id="IPR006597">
    <property type="entry name" value="Sel1-like"/>
</dbReference>